<reference evidence="1 2" key="2">
    <citation type="journal article" date="2017" name="Front. Plant Sci.">
        <title>Gene Classification and Mining of Molecular Markers Useful in Red Clover (Trifolium pratense) Breeding.</title>
        <authorList>
            <person name="Istvanek J."/>
            <person name="Dluhosova J."/>
            <person name="Dluhos P."/>
            <person name="Patkova L."/>
            <person name="Nedelnik J."/>
            <person name="Repkova J."/>
        </authorList>
    </citation>
    <scope>NUCLEOTIDE SEQUENCE [LARGE SCALE GENOMIC DNA]</scope>
    <source>
        <strain evidence="2">cv. Tatra</strain>
        <tissue evidence="1">Young leaves</tissue>
    </source>
</reference>
<proteinExistence type="predicted"/>
<sequence length="103" mass="11727">MHMGNHTTNRAESCHGVLKGYLKDGNGDLVKGWEAINKMLISQFTEVQGEFGRSMSVAEHRYDDDPLYAFLFYKISRKAMDHIYDEANRVEECGMDSKKCGCV</sequence>
<dbReference type="STRING" id="57577.A0A2K3KD14"/>
<protein>
    <submittedName>
        <fullName evidence="1">Protein FAR1-related sequence 6-like</fullName>
    </submittedName>
</protein>
<organism evidence="1 2">
    <name type="scientific">Trifolium pratense</name>
    <name type="common">Red clover</name>
    <dbReference type="NCBI Taxonomy" id="57577"/>
    <lineage>
        <taxon>Eukaryota</taxon>
        <taxon>Viridiplantae</taxon>
        <taxon>Streptophyta</taxon>
        <taxon>Embryophyta</taxon>
        <taxon>Tracheophyta</taxon>
        <taxon>Spermatophyta</taxon>
        <taxon>Magnoliopsida</taxon>
        <taxon>eudicotyledons</taxon>
        <taxon>Gunneridae</taxon>
        <taxon>Pentapetalae</taxon>
        <taxon>rosids</taxon>
        <taxon>fabids</taxon>
        <taxon>Fabales</taxon>
        <taxon>Fabaceae</taxon>
        <taxon>Papilionoideae</taxon>
        <taxon>50 kb inversion clade</taxon>
        <taxon>NPAAA clade</taxon>
        <taxon>Hologalegina</taxon>
        <taxon>IRL clade</taxon>
        <taxon>Trifolieae</taxon>
        <taxon>Trifolium</taxon>
    </lineage>
</organism>
<reference evidence="1 2" key="1">
    <citation type="journal article" date="2014" name="Am. J. Bot.">
        <title>Genome assembly and annotation for red clover (Trifolium pratense; Fabaceae).</title>
        <authorList>
            <person name="Istvanek J."/>
            <person name="Jaros M."/>
            <person name="Krenek A."/>
            <person name="Repkova J."/>
        </authorList>
    </citation>
    <scope>NUCLEOTIDE SEQUENCE [LARGE SCALE GENOMIC DNA]</scope>
    <source>
        <strain evidence="2">cv. Tatra</strain>
        <tissue evidence="1">Young leaves</tissue>
    </source>
</reference>
<comment type="caution">
    <text evidence="1">The sequence shown here is derived from an EMBL/GenBank/DDBJ whole genome shotgun (WGS) entry which is preliminary data.</text>
</comment>
<dbReference type="AlphaFoldDB" id="A0A2K3KD14"/>
<accession>A0A2K3KD14</accession>
<dbReference type="Proteomes" id="UP000236291">
    <property type="component" value="Unassembled WGS sequence"/>
</dbReference>
<dbReference type="EMBL" id="ASHM01162418">
    <property type="protein sequence ID" value="PNX64168.1"/>
    <property type="molecule type" value="Genomic_DNA"/>
</dbReference>
<dbReference type="ExpressionAtlas" id="A0A2K3KD14">
    <property type="expression patterns" value="baseline"/>
</dbReference>
<evidence type="ECO:0000313" key="1">
    <source>
        <dbReference type="EMBL" id="PNX64168.1"/>
    </source>
</evidence>
<name>A0A2K3KD14_TRIPR</name>
<feature type="non-terminal residue" evidence="1">
    <location>
        <position position="103"/>
    </location>
</feature>
<gene>
    <name evidence="1" type="ORF">L195_g061985</name>
</gene>
<evidence type="ECO:0000313" key="2">
    <source>
        <dbReference type="Proteomes" id="UP000236291"/>
    </source>
</evidence>